<reference evidence="6 7" key="1">
    <citation type="submission" date="2019-05" db="EMBL/GenBank/DDBJ databases">
        <title>Complete genome sequencing of Anaerostipes rhamnosivorans.</title>
        <authorList>
            <person name="Bui T.P.N."/>
            <person name="de Vos W.M."/>
        </authorList>
    </citation>
    <scope>NUCLEOTIDE SEQUENCE [LARGE SCALE GENOMIC DNA]</scope>
    <source>
        <strain evidence="6 7">1y2</strain>
    </source>
</reference>
<evidence type="ECO:0000256" key="2">
    <source>
        <dbReference type="ARBA" id="ARBA00023015"/>
    </source>
</evidence>
<dbReference type="AlphaFoldDB" id="A0A4P8IGE9"/>
<proteinExistence type="inferred from homology"/>
<dbReference type="InterPro" id="IPR036390">
    <property type="entry name" value="WH_DNA-bd_sf"/>
</dbReference>
<evidence type="ECO:0000313" key="7">
    <source>
        <dbReference type="Proteomes" id="UP000298653"/>
    </source>
</evidence>
<dbReference type="PRINTS" id="PR00039">
    <property type="entry name" value="HTHLYSR"/>
</dbReference>
<feature type="domain" description="HTH lysR-type" evidence="5">
    <location>
        <begin position="1"/>
        <end position="58"/>
    </location>
</feature>
<evidence type="ECO:0000256" key="1">
    <source>
        <dbReference type="ARBA" id="ARBA00009437"/>
    </source>
</evidence>
<dbReference type="Proteomes" id="UP000298653">
    <property type="component" value="Chromosome"/>
</dbReference>
<dbReference type="PANTHER" id="PTHR30126">
    <property type="entry name" value="HTH-TYPE TRANSCRIPTIONAL REGULATOR"/>
    <property type="match status" value="1"/>
</dbReference>
<evidence type="ECO:0000256" key="4">
    <source>
        <dbReference type="ARBA" id="ARBA00023163"/>
    </source>
</evidence>
<dbReference type="Gene3D" id="1.10.10.10">
    <property type="entry name" value="Winged helix-like DNA-binding domain superfamily/Winged helix DNA-binding domain"/>
    <property type="match status" value="1"/>
</dbReference>
<dbReference type="GO" id="GO:0003700">
    <property type="term" value="F:DNA-binding transcription factor activity"/>
    <property type="evidence" value="ECO:0007669"/>
    <property type="project" value="InterPro"/>
</dbReference>
<evidence type="ECO:0000256" key="3">
    <source>
        <dbReference type="ARBA" id="ARBA00023125"/>
    </source>
</evidence>
<dbReference type="RefSeq" id="WP_137328455.1">
    <property type="nucleotide sequence ID" value="NZ_CP040058.1"/>
</dbReference>
<dbReference type="Gene3D" id="3.40.190.290">
    <property type="match status" value="1"/>
</dbReference>
<dbReference type="InterPro" id="IPR005119">
    <property type="entry name" value="LysR_subst-bd"/>
</dbReference>
<dbReference type="FunFam" id="1.10.10.10:FF:000001">
    <property type="entry name" value="LysR family transcriptional regulator"/>
    <property type="match status" value="1"/>
</dbReference>
<dbReference type="PROSITE" id="PS50931">
    <property type="entry name" value="HTH_LYSR"/>
    <property type="match status" value="1"/>
</dbReference>
<evidence type="ECO:0000313" key="6">
    <source>
        <dbReference type="EMBL" id="QCP35023.1"/>
    </source>
</evidence>
<dbReference type="EMBL" id="CP040058">
    <property type="protein sequence ID" value="QCP35023.1"/>
    <property type="molecule type" value="Genomic_DNA"/>
</dbReference>
<dbReference type="KEGG" id="arf:AR1Y2_1569"/>
<dbReference type="InterPro" id="IPR036388">
    <property type="entry name" value="WH-like_DNA-bd_sf"/>
</dbReference>
<dbReference type="Pfam" id="PF00126">
    <property type="entry name" value="HTH_1"/>
    <property type="match status" value="1"/>
</dbReference>
<sequence length="294" mass="33744">MNLNHLYYFRTLVKEQHYTKAAQILNITQPSLSHAINALEKELNVKLFEKVGRNARLTKEGELFWRYVVQSLDMLDEGRRVVGEVSGMVGGFIDIGYIYTLGSHFIPQNMSDYMNMNEGKNIRFSFGQGTTEQMIEELKKGTYDLVFSSYKEGEDRLNFIPVVEEELVLITPKGHPLSREKAVDLAETTTYPYIMFSRKSGLRPFINKLFTKVKAQPFIAYEGEEDSSVAGLVAAGLGISIVPRIPLLETMEVEVIPIKRPEIKRYIYLVTQKDKYLSPIVQDFIKFIKSRHQL</sequence>
<dbReference type="CDD" id="cd08434">
    <property type="entry name" value="PBP2_GltC_like"/>
    <property type="match status" value="1"/>
</dbReference>
<keyword evidence="3" id="KW-0238">DNA-binding</keyword>
<accession>A0A4P8IGE9</accession>
<dbReference type="Pfam" id="PF03466">
    <property type="entry name" value="LysR_substrate"/>
    <property type="match status" value="1"/>
</dbReference>
<dbReference type="InterPro" id="IPR000847">
    <property type="entry name" value="LysR_HTH_N"/>
</dbReference>
<keyword evidence="4" id="KW-0804">Transcription</keyword>
<name>A0A4P8IGE9_9FIRM</name>
<keyword evidence="7" id="KW-1185">Reference proteome</keyword>
<protein>
    <submittedName>
        <fullName evidence="6">Chromosome initiation inhibitor</fullName>
    </submittedName>
</protein>
<dbReference type="GO" id="GO:0000976">
    <property type="term" value="F:transcription cis-regulatory region binding"/>
    <property type="evidence" value="ECO:0007669"/>
    <property type="project" value="TreeGrafter"/>
</dbReference>
<dbReference type="OrthoDB" id="1652954at2"/>
<organism evidence="6 7">
    <name type="scientific">Anaerostipes rhamnosivorans</name>
    <dbReference type="NCBI Taxonomy" id="1229621"/>
    <lineage>
        <taxon>Bacteria</taxon>
        <taxon>Bacillati</taxon>
        <taxon>Bacillota</taxon>
        <taxon>Clostridia</taxon>
        <taxon>Lachnospirales</taxon>
        <taxon>Lachnospiraceae</taxon>
        <taxon>Anaerostipes</taxon>
    </lineage>
</organism>
<evidence type="ECO:0000259" key="5">
    <source>
        <dbReference type="PROSITE" id="PS50931"/>
    </source>
</evidence>
<comment type="similarity">
    <text evidence="1">Belongs to the LysR transcriptional regulatory family.</text>
</comment>
<dbReference type="SUPFAM" id="SSF46785">
    <property type="entry name" value="Winged helix' DNA-binding domain"/>
    <property type="match status" value="1"/>
</dbReference>
<dbReference type="PANTHER" id="PTHR30126:SF39">
    <property type="entry name" value="HTH-TYPE TRANSCRIPTIONAL REGULATOR CYSL"/>
    <property type="match status" value="1"/>
</dbReference>
<dbReference type="SUPFAM" id="SSF53850">
    <property type="entry name" value="Periplasmic binding protein-like II"/>
    <property type="match status" value="1"/>
</dbReference>
<gene>
    <name evidence="6" type="ORF">AR1Y2_1569</name>
</gene>
<keyword evidence="2" id="KW-0805">Transcription regulation</keyword>